<dbReference type="WBParaSite" id="nRc.2.0.1.t00583-RA">
    <property type="protein sequence ID" value="nRc.2.0.1.t00583-RA"/>
    <property type="gene ID" value="nRc.2.0.1.g00583"/>
</dbReference>
<reference evidence="2" key="1">
    <citation type="submission" date="2022-11" db="UniProtKB">
        <authorList>
            <consortium name="WormBaseParasite"/>
        </authorList>
    </citation>
    <scope>IDENTIFICATION</scope>
</reference>
<sequence length="161" mass="18392">MPIHDQNFQDPLGNVVQDALANVLDGRLRALDAQIAHKVATTEARLNEPSENFEEWDKKLEKQILLKGECPACLETQENKFPEPQMQFLTLKNERHFFLLEMLGTGKNIYLRDKKHGAKNNFTLDEDNNVSPATVDKWGLDIGTCDVVEIIHTGKKIRMIH</sequence>
<evidence type="ECO:0000313" key="1">
    <source>
        <dbReference type="Proteomes" id="UP000887565"/>
    </source>
</evidence>
<accession>A0A915HG43</accession>
<keyword evidence="1" id="KW-1185">Reference proteome</keyword>
<organism evidence="1 2">
    <name type="scientific">Romanomermis culicivorax</name>
    <name type="common">Nematode worm</name>
    <dbReference type="NCBI Taxonomy" id="13658"/>
    <lineage>
        <taxon>Eukaryota</taxon>
        <taxon>Metazoa</taxon>
        <taxon>Ecdysozoa</taxon>
        <taxon>Nematoda</taxon>
        <taxon>Enoplea</taxon>
        <taxon>Dorylaimia</taxon>
        <taxon>Mermithida</taxon>
        <taxon>Mermithoidea</taxon>
        <taxon>Mermithidae</taxon>
        <taxon>Romanomermis</taxon>
    </lineage>
</organism>
<dbReference type="AlphaFoldDB" id="A0A915HG43"/>
<name>A0A915HG43_ROMCU</name>
<proteinExistence type="predicted"/>
<evidence type="ECO:0000313" key="2">
    <source>
        <dbReference type="WBParaSite" id="nRc.2.0.1.t00583-RA"/>
    </source>
</evidence>
<dbReference type="Proteomes" id="UP000887565">
    <property type="component" value="Unplaced"/>
</dbReference>
<protein>
    <submittedName>
        <fullName evidence="2">Uncharacterized protein</fullName>
    </submittedName>
</protein>